<dbReference type="InterPro" id="IPR001320">
    <property type="entry name" value="Iontro_rcpt_C"/>
</dbReference>
<dbReference type="SUPFAM" id="SSF53850">
    <property type="entry name" value="Periplasmic binding protein-like II"/>
    <property type="match status" value="1"/>
</dbReference>
<reference evidence="5 6" key="1">
    <citation type="submission" date="2017-11" db="EMBL/GenBank/DDBJ databases">
        <title>Evolution of Phototrophy in the Chloroflexi Phylum Driven by Horizontal Gene Transfer.</title>
        <authorList>
            <person name="Ward L.M."/>
            <person name="Hemp J."/>
            <person name="Shih P.M."/>
            <person name="Mcglynn S.E."/>
            <person name="Fischer W."/>
        </authorList>
    </citation>
    <scope>NUCLEOTIDE SEQUENCE [LARGE SCALE GENOMIC DNA]</scope>
    <source>
        <strain evidence="5">JP3_7</strain>
    </source>
</reference>
<evidence type="ECO:0000256" key="1">
    <source>
        <dbReference type="ARBA" id="ARBA00022729"/>
    </source>
</evidence>
<evidence type="ECO:0000256" key="2">
    <source>
        <dbReference type="SAM" id="SignalP"/>
    </source>
</evidence>
<evidence type="ECO:0000313" key="6">
    <source>
        <dbReference type="Proteomes" id="UP000230790"/>
    </source>
</evidence>
<dbReference type="EMBL" id="PGTN01000093">
    <property type="protein sequence ID" value="PJF46801.1"/>
    <property type="molecule type" value="Genomic_DNA"/>
</dbReference>
<comment type="caution">
    <text evidence="5">The sequence shown here is derived from an EMBL/GenBank/DDBJ whole genome shotgun (WGS) entry which is preliminary data.</text>
</comment>
<evidence type="ECO:0000259" key="3">
    <source>
        <dbReference type="SMART" id="SM00062"/>
    </source>
</evidence>
<dbReference type="InterPro" id="IPR001638">
    <property type="entry name" value="Solute-binding_3/MltF_N"/>
</dbReference>
<protein>
    <submittedName>
        <fullName evidence="5">ABC transporter substrate-binding protein</fullName>
    </submittedName>
</protein>
<dbReference type="SMART" id="SM00062">
    <property type="entry name" value="PBPb"/>
    <property type="match status" value="1"/>
</dbReference>
<keyword evidence="1 2" id="KW-0732">Signal</keyword>
<evidence type="ECO:0000259" key="4">
    <source>
        <dbReference type="SMART" id="SM00079"/>
    </source>
</evidence>
<name>A0A2M8QAG5_9CHLR</name>
<accession>A0A2M8QAG5</accession>
<dbReference type="Gene3D" id="3.40.190.10">
    <property type="entry name" value="Periplasmic binding protein-like II"/>
    <property type="match status" value="2"/>
</dbReference>
<dbReference type="PANTHER" id="PTHR35936">
    <property type="entry name" value="MEMBRANE-BOUND LYTIC MUREIN TRANSGLYCOSYLASE F"/>
    <property type="match status" value="1"/>
</dbReference>
<dbReference type="PROSITE" id="PS51257">
    <property type="entry name" value="PROKAR_LIPOPROTEIN"/>
    <property type="match status" value="1"/>
</dbReference>
<dbReference type="SMART" id="SM00079">
    <property type="entry name" value="PBPe"/>
    <property type="match status" value="1"/>
</dbReference>
<proteinExistence type="predicted"/>
<organism evidence="5 6">
    <name type="scientific">Candidatus Thermofonsia Clade 3 bacterium</name>
    <dbReference type="NCBI Taxonomy" id="2364212"/>
    <lineage>
        <taxon>Bacteria</taxon>
        <taxon>Bacillati</taxon>
        <taxon>Chloroflexota</taxon>
        <taxon>Candidatus Thermofontia</taxon>
        <taxon>Candidatus Thermofonsia Clade 3</taxon>
    </lineage>
</organism>
<feature type="signal peptide" evidence="2">
    <location>
        <begin position="1"/>
        <end position="21"/>
    </location>
</feature>
<feature type="domain" description="Solute-binding protein family 3/N-terminal" evidence="3">
    <location>
        <begin position="45"/>
        <end position="268"/>
    </location>
</feature>
<feature type="chain" id="PRO_5015006280" evidence="2">
    <location>
        <begin position="22"/>
        <end position="291"/>
    </location>
</feature>
<dbReference type="GO" id="GO:0016020">
    <property type="term" value="C:membrane"/>
    <property type="evidence" value="ECO:0007669"/>
    <property type="project" value="InterPro"/>
</dbReference>
<dbReference type="PANTHER" id="PTHR35936:SF19">
    <property type="entry name" value="AMINO-ACID-BINDING PROTEIN YXEM-RELATED"/>
    <property type="match status" value="1"/>
</dbReference>
<dbReference type="Proteomes" id="UP000230790">
    <property type="component" value="Unassembled WGS sequence"/>
</dbReference>
<dbReference type="GO" id="GO:0015276">
    <property type="term" value="F:ligand-gated monoatomic ion channel activity"/>
    <property type="evidence" value="ECO:0007669"/>
    <property type="project" value="InterPro"/>
</dbReference>
<gene>
    <name evidence="5" type="ORF">CUN48_11910</name>
</gene>
<sequence>MNRLRTIELFIAAAIALSACAAPPAAPATQPPAATSGLPDLGGREIVIAIENAYIPFNYIRLDNGKAEGWDYDAIAEICKRLNCKPVFREIAWDGMIAAVAAGQFDMAADGITITEERKQSVDFSDGYIKVDQRLVVRVDETRFKNVEEFKNGNFKLATQKGTTNYAEGVKLVGEARVIAFDDFGSAVQAVISQDADAAIIDDVAGQGYVGVNADKLKLLDGIVSEGQELGFIFPKGSDLVGPINAALKAMREDGTLQRLQDKWFPKGRQVIEYDQIGPGAYGDPTPTPQP</sequence>
<evidence type="ECO:0000313" key="5">
    <source>
        <dbReference type="EMBL" id="PJF46801.1"/>
    </source>
</evidence>
<dbReference type="Pfam" id="PF00497">
    <property type="entry name" value="SBP_bac_3"/>
    <property type="match status" value="1"/>
</dbReference>
<feature type="domain" description="Ionotropic glutamate receptor C-terminal" evidence="4">
    <location>
        <begin position="45"/>
        <end position="267"/>
    </location>
</feature>
<dbReference type="AlphaFoldDB" id="A0A2M8QAG5"/>